<evidence type="ECO:0000313" key="2">
    <source>
        <dbReference type="Proteomes" id="UP000649768"/>
    </source>
</evidence>
<dbReference type="EMBL" id="JACYTP010000002">
    <property type="protein sequence ID" value="MBD8511907.1"/>
    <property type="molecule type" value="Genomic_DNA"/>
</dbReference>
<sequence length="118" mass="12949">MTPSALLVHVPDVQAGLDWYRKAFPQAKPVYIEVFDFTVLDMNGLSLEVVQADEKVSAGAKGTVLYWSVPCLQTALDHFLGLGAELYRGPINIENGLSMCQLLDPFGNLIGLRGKRVE</sequence>
<comment type="caution">
    <text evidence="1">The sequence shown here is derived from an EMBL/GenBank/DDBJ whole genome shotgun (WGS) entry which is preliminary data.</text>
</comment>
<protein>
    <submittedName>
        <fullName evidence="1">Glyoxalase/bleomycin resistance/dioxygenase family protein</fullName>
    </submittedName>
</protein>
<name>A0ABR9BH67_9GAMM</name>
<keyword evidence="2" id="KW-1185">Reference proteome</keyword>
<proteinExistence type="predicted"/>
<reference evidence="1 2" key="1">
    <citation type="submission" date="2020-09" db="EMBL/GenBank/DDBJ databases">
        <title>Photobacterium sp. CAU 1568 isolated from sand of Sido Beach.</title>
        <authorList>
            <person name="Kim W."/>
        </authorList>
    </citation>
    <scope>NUCLEOTIDE SEQUENCE [LARGE SCALE GENOMIC DNA]</scope>
    <source>
        <strain evidence="1 2">CAU 1568</strain>
    </source>
</reference>
<gene>
    <name evidence="1" type="ORF">IFO68_04300</name>
</gene>
<dbReference type="Proteomes" id="UP000649768">
    <property type="component" value="Unassembled WGS sequence"/>
</dbReference>
<dbReference type="Gene3D" id="3.10.180.10">
    <property type="entry name" value="2,3-Dihydroxybiphenyl 1,2-Dioxygenase, domain 1"/>
    <property type="match status" value="1"/>
</dbReference>
<dbReference type="InterPro" id="IPR029068">
    <property type="entry name" value="Glyas_Bleomycin-R_OHBP_Dase"/>
</dbReference>
<accession>A0ABR9BH67</accession>
<dbReference type="RefSeq" id="WP_192014740.1">
    <property type="nucleotide sequence ID" value="NZ_JACYTP010000002.1"/>
</dbReference>
<evidence type="ECO:0000313" key="1">
    <source>
        <dbReference type="EMBL" id="MBD8511907.1"/>
    </source>
</evidence>
<dbReference type="SUPFAM" id="SSF54593">
    <property type="entry name" value="Glyoxalase/Bleomycin resistance protein/Dihydroxybiphenyl dioxygenase"/>
    <property type="match status" value="1"/>
</dbReference>
<organism evidence="1 2">
    <name type="scientific">Photobacterium arenosum</name>
    <dbReference type="NCBI Taxonomy" id="2774143"/>
    <lineage>
        <taxon>Bacteria</taxon>
        <taxon>Pseudomonadati</taxon>
        <taxon>Pseudomonadota</taxon>
        <taxon>Gammaproteobacteria</taxon>
        <taxon>Vibrionales</taxon>
        <taxon>Vibrionaceae</taxon>
        <taxon>Photobacterium</taxon>
    </lineage>
</organism>